<organism evidence="5 6">
    <name type="scientific">Isachenkonia alkalipeptolytica</name>
    <dbReference type="NCBI Taxonomy" id="2565777"/>
    <lineage>
        <taxon>Bacteria</taxon>
        <taxon>Bacillati</taxon>
        <taxon>Bacillota</taxon>
        <taxon>Clostridia</taxon>
        <taxon>Eubacteriales</taxon>
        <taxon>Clostridiaceae</taxon>
        <taxon>Isachenkonia</taxon>
    </lineage>
</organism>
<reference evidence="5 6" key="1">
    <citation type="submission" date="2019-04" db="EMBL/GenBank/DDBJ databases">
        <title>Isachenkonia alkalipeptolytica gen. nov. sp. nov. a new anaerobic, alkiliphilic organothrophic bacterium capable to reduce synthesized ferrihydrite isolated from a soda lake.</title>
        <authorList>
            <person name="Toshchakov S.V."/>
            <person name="Zavarzina D.G."/>
            <person name="Zhilina T.N."/>
            <person name="Kostrikina N.A."/>
            <person name="Kublanov I.V."/>
        </authorList>
    </citation>
    <scope>NUCLEOTIDE SEQUENCE [LARGE SCALE GENOMIC DNA]</scope>
    <source>
        <strain evidence="5 6">Z-1701</strain>
    </source>
</reference>
<dbReference type="GO" id="GO:0008878">
    <property type="term" value="F:glucose-1-phosphate adenylyltransferase activity"/>
    <property type="evidence" value="ECO:0007669"/>
    <property type="project" value="UniProtKB-EC"/>
</dbReference>
<dbReference type="InterPro" id="IPR005835">
    <property type="entry name" value="NTP_transferase_dom"/>
</dbReference>
<gene>
    <name evidence="5" type="primary">glgD</name>
    <name evidence="5" type="ORF">ISALK_00100</name>
</gene>
<evidence type="ECO:0000256" key="1">
    <source>
        <dbReference type="ARBA" id="ARBA00010443"/>
    </source>
</evidence>
<dbReference type="InterPro" id="IPR056818">
    <property type="entry name" value="GlmU/GlgC-like_hexapep"/>
</dbReference>
<dbReference type="EMBL" id="SUMG01000001">
    <property type="protein sequence ID" value="NBG86889.1"/>
    <property type="molecule type" value="Genomic_DNA"/>
</dbReference>
<dbReference type="InterPro" id="IPR011004">
    <property type="entry name" value="Trimer_LpxA-like_sf"/>
</dbReference>
<feature type="domain" description="Nucleotidyl transferase" evidence="3">
    <location>
        <begin position="20"/>
        <end position="141"/>
    </location>
</feature>
<dbReference type="AlphaFoldDB" id="A0AA43XIM7"/>
<keyword evidence="2" id="KW-0320">Glycogen biosynthesis</keyword>
<name>A0AA43XIM7_9CLOT</name>
<dbReference type="EC" id="2.7.7.27" evidence="5"/>
<dbReference type="NCBIfam" id="TIGR02092">
    <property type="entry name" value="glgD"/>
    <property type="match status" value="1"/>
</dbReference>
<keyword evidence="5" id="KW-0548">Nucleotidyltransferase</keyword>
<evidence type="ECO:0000256" key="2">
    <source>
        <dbReference type="ARBA" id="ARBA00023056"/>
    </source>
</evidence>
<dbReference type="SUPFAM" id="SSF51161">
    <property type="entry name" value="Trimeric LpxA-like enzymes"/>
    <property type="match status" value="1"/>
</dbReference>
<dbReference type="GO" id="GO:0005978">
    <property type="term" value="P:glycogen biosynthetic process"/>
    <property type="evidence" value="ECO:0007669"/>
    <property type="project" value="UniProtKB-KW"/>
</dbReference>
<feature type="domain" description="Glucose-1-phosphate adenylyltransferase/Bifunctional protein GlmU-like C-terminal hexapeptide" evidence="4">
    <location>
        <begin position="267"/>
        <end position="335"/>
    </location>
</feature>
<dbReference type="PANTHER" id="PTHR43523:SF6">
    <property type="entry name" value="GLYCOGEN BIOSYNTHESIS PROTEIN GLGD"/>
    <property type="match status" value="1"/>
</dbReference>
<comment type="similarity">
    <text evidence="1">Belongs to the bacterial/plant glucose-1-phosphate adenylyltransferase family.</text>
</comment>
<dbReference type="Pfam" id="PF24894">
    <property type="entry name" value="Hexapep_GlmU"/>
    <property type="match status" value="1"/>
</dbReference>
<keyword evidence="5" id="KW-0808">Transferase</keyword>
<keyword evidence="6" id="KW-1185">Reference proteome</keyword>
<accession>A0AA43XIM7</accession>
<dbReference type="SUPFAM" id="SSF53448">
    <property type="entry name" value="Nucleotide-diphospho-sugar transferases"/>
    <property type="match status" value="1"/>
</dbReference>
<dbReference type="InterPro" id="IPR011832">
    <property type="entry name" value="GlgDAde_trans"/>
</dbReference>
<evidence type="ECO:0000259" key="3">
    <source>
        <dbReference type="Pfam" id="PF00483"/>
    </source>
</evidence>
<comment type="caution">
    <text evidence="5">The sequence shown here is derived from an EMBL/GenBank/DDBJ whole genome shotgun (WGS) entry which is preliminary data.</text>
</comment>
<proteinExistence type="inferred from homology"/>
<evidence type="ECO:0000259" key="4">
    <source>
        <dbReference type="Pfam" id="PF24894"/>
    </source>
</evidence>
<dbReference type="InterPro" id="IPR029044">
    <property type="entry name" value="Nucleotide-diphossugar_trans"/>
</dbReference>
<dbReference type="PANTHER" id="PTHR43523">
    <property type="entry name" value="GLUCOSE-1-PHOSPHATE ADENYLYLTRANSFERASE-RELATED"/>
    <property type="match status" value="1"/>
</dbReference>
<dbReference type="Gene3D" id="3.90.550.10">
    <property type="entry name" value="Spore Coat Polysaccharide Biosynthesis Protein SpsA, Chain A"/>
    <property type="match status" value="1"/>
</dbReference>
<dbReference type="Pfam" id="PF00483">
    <property type="entry name" value="NTP_transferase"/>
    <property type="match status" value="1"/>
</dbReference>
<evidence type="ECO:0000313" key="5">
    <source>
        <dbReference type="EMBL" id="NBG86889.1"/>
    </source>
</evidence>
<dbReference type="CDD" id="cd04651">
    <property type="entry name" value="LbH_G1P_AT_C"/>
    <property type="match status" value="1"/>
</dbReference>
<dbReference type="Proteomes" id="UP000449710">
    <property type="component" value="Unassembled WGS sequence"/>
</dbReference>
<dbReference type="InterPro" id="IPR011831">
    <property type="entry name" value="ADP-Glc_PPase"/>
</dbReference>
<evidence type="ECO:0000313" key="6">
    <source>
        <dbReference type="Proteomes" id="UP000449710"/>
    </source>
</evidence>
<dbReference type="RefSeq" id="WP_160718201.1">
    <property type="nucleotide sequence ID" value="NZ_SUMG01000001.1"/>
</dbReference>
<protein>
    <submittedName>
        <fullName evidence="5">Glucose-1-phosphate adenylyltransferase subunit GlgD</fullName>
        <ecNumber evidence="5">2.7.7.27</ecNumber>
    </submittedName>
</protein>
<dbReference type="Gene3D" id="2.160.10.10">
    <property type="entry name" value="Hexapeptide repeat proteins"/>
    <property type="match status" value="1"/>
</dbReference>
<sequence length="355" mass="39976">MKNIMGIIDDRKRPEGLEGLINKRSPGAIPFGSKYRMVDLLLSSMSESGIKNVGIFTGKYSGSLMNHVKSGKEWGLLRLKDGLFMLPSEYRDHIDYLDRSKEEYVLYSSNNIVYFSSYEPMEQFLKEKNADIVIAYAMDKKPPMTKGLYLEIQGDLVSGLSKEQTTPDSRRTMEVLLMKKEIFKELLEGVGQIGSNPIDVLIKEHEKYKIHGYSYKGYVAYVDDLLSFYKENLALVEEKRWMDLFQGSGSISTIPNDEAPTKYLEASNVKKTLVTEGCIIKGDIENSMIFRGVKVKAGAKIKNSIIMQKALIGRNAVIENAILDKDVEIRAGVKIIGTPEKPLFISKKSIVEKGN</sequence>